<dbReference type="Proteomes" id="UP001059617">
    <property type="component" value="Chromosome"/>
</dbReference>
<dbReference type="PANTHER" id="PTHR48228:SF2">
    <property type="entry name" value="E-CINNAMOYL-COA:R-PHENYLLACTATE COA TRANSFERASE LARGE SUBUNIT"/>
    <property type="match status" value="1"/>
</dbReference>
<sequence length="390" mass="42088">MVGRRPLEGIRVVELTVWLSGPIGGMLLADLGADVIKIESPAGDPTRVHRAPTAGEAAGDRVVSVTYDVSNRNKRSIVIDLSSDEDRGVLEDLVRTADVFLTNLTTRAVRKLGVDEESIRAINPSIVFAHSGGFGHRGPLADQPVQDMTGMAYSGMLFTMSGEADTPFAPPGATNDVMTGTMVAFGILAALLDRQRTGEGQTVRSSLVMTSLWAQMQLVGSAANTAGAVVTGKPQKDPRSPVLNQYRCGDGKWIAIAVVTPRDWEPFLRAVGLAAESLPDGVDSYADAVTHAGRMREFFDGFFAQRPRDEWLAKLRAEKLWCSPVNTIEDVLRDDNIRENHYLSTLDDGTVTVAMPFQLDGLVPPLRSGPQLGAHDAEIRDEVRARRAGG</sequence>
<keyword evidence="1" id="KW-0808">Transferase</keyword>
<evidence type="ECO:0000313" key="1">
    <source>
        <dbReference type="EMBL" id="UWP79744.1"/>
    </source>
</evidence>
<name>A0ABY5VRM3_9ACTN</name>
<dbReference type="InterPro" id="IPR023606">
    <property type="entry name" value="CoA-Trfase_III_dom_1_sf"/>
</dbReference>
<proteinExistence type="predicted"/>
<dbReference type="SUPFAM" id="SSF89796">
    <property type="entry name" value="CoA-transferase family III (CaiB/BaiF)"/>
    <property type="match status" value="1"/>
</dbReference>
<dbReference type="InterPro" id="IPR044855">
    <property type="entry name" value="CoA-Trfase_III_dom3_sf"/>
</dbReference>
<dbReference type="InterPro" id="IPR003673">
    <property type="entry name" value="CoA-Trfase_fam_III"/>
</dbReference>
<reference evidence="1" key="1">
    <citation type="submission" date="2021-04" db="EMBL/GenBank/DDBJ databases">
        <authorList>
            <person name="Hartkoorn R.C."/>
            <person name="Beaudoing E."/>
            <person name="Hot D."/>
        </authorList>
    </citation>
    <scope>NUCLEOTIDE SEQUENCE</scope>
    <source>
        <strain evidence="1">NRRL B-16292</strain>
    </source>
</reference>
<evidence type="ECO:0000313" key="2">
    <source>
        <dbReference type="Proteomes" id="UP001059617"/>
    </source>
</evidence>
<dbReference type="GO" id="GO:0016740">
    <property type="term" value="F:transferase activity"/>
    <property type="evidence" value="ECO:0007669"/>
    <property type="project" value="UniProtKB-KW"/>
</dbReference>
<dbReference type="EMBL" id="CP073720">
    <property type="protein sequence ID" value="UWP79744.1"/>
    <property type="molecule type" value="Genomic_DNA"/>
</dbReference>
<reference evidence="1" key="2">
    <citation type="submission" date="2022-09" db="EMBL/GenBank/DDBJ databases">
        <title>Biosynthetic gene clusters of Dactylosporangioum fulvum.</title>
        <authorList>
            <person name="Caradec T."/>
        </authorList>
    </citation>
    <scope>NUCLEOTIDE SEQUENCE</scope>
    <source>
        <strain evidence="1">NRRL B-16292</strain>
    </source>
</reference>
<protein>
    <submittedName>
        <fullName evidence="1">CoA transferase</fullName>
    </submittedName>
</protein>
<dbReference type="InterPro" id="IPR050509">
    <property type="entry name" value="CoA-transferase_III"/>
</dbReference>
<accession>A0ABY5VRM3</accession>
<dbReference type="RefSeq" id="WP_259857502.1">
    <property type="nucleotide sequence ID" value="NZ_BAAAST010000001.1"/>
</dbReference>
<dbReference type="Gene3D" id="3.40.50.10540">
    <property type="entry name" value="Crotonobetainyl-coa:carnitine coa-transferase, domain 1"/>
    <property type="match status" value="1"/>
</dbReference>
<organism evidence="1 2">
    <name type="scientific">Dactylosporangium fulvum</name>
    <dbReference type="NCBI Taxonomy" id="53359"/>
    <lineage>
        <taxon>Bacteria</taxon>
        <taxon>Bacillati</taxon>
        <taxon>Actinomycetota</taxon>
        <taxon>Actinomycetes</taxon>
        <taxon>Micromonosporales</taxon>
        <taxon>Micromonosporaceae</taxon>
        <taxon>Dactylosporangium</taxon>
    </lineage>
</organism>
<dbReference type="Gene3D" id="3.30.1540.10">
    <property type="entry name" value="formyl-coa transferase, domain 3"/>
    <property type="match status" value="1"/>
</dbReference>
<keyword evidence="2" id="KW-1185">Reference proteome</keyword>
<dbReference type="PANTHER" id="PTHR48228">
    <property type="entry name" value="SUCCINYL-COA--D-CITRAMALATE COA-TRANSFERASE"/>
    <property type="match status" value="1"/>
</dbReference>
<dbReference type="Pfam" id="PF02515">
    <property type="entry name" value="CoA_transf_3"/>
    <property type="match status" value="1"/>
</dbReference>
<gene>
    <name evidence="1" type="ORF">Dfulv_31875</name>
</gene>